<organism evidence="1 2">
    <name type="scientific">Trichonephila inaurata madagascariensis</name>
    <dbReference type="NCBI Taxonomy" id="2747483"/>
    <lineage>
        <taxon>Eukaryota</taxon>
        <taxon>Metazoa</taxon>
        <taxon>Ecdysozoa</taxon>
        <taxon>Arthropoda</taxon>
        <taxon>Chelicerata</taxon>
        <taxon>Arachnida</taxon>
        <taxon>Araneae</taxon>
        <taxon>Araneomorphae</taxon>
        <taxon>Entelegynae</taxon>
        <taxon>Araneoidea</taxon>
        <taxon>Nephilidae</taxon>
        <taxon>Trichonephila</taxon>
        <taxon>Trichonephila inaurata</taxon>
    </lineage>
</organism>
<dbReference type="Proteomes" id="UP000886998">
    <property type="component" value="Unassembled WGS sequence"/>
</dbReference>
<comment type="caution">
    <text evidence="1">The sequence shown here is derived from an EMBL/GenBank/DDBJ whole genome shotgun (WGS) entry which is preliminary data.</text>
</comment>
<dbReference type="OrthoDB" id="10543263at2759"/>
<accession>A0A8X6YS82</accession>
<evidence type="ECO:0000313" key="1">
    <source>
        <dbReference type="EMBL" id="GFY75557.1"/>
    </source>
</evidence>
<proteinExistence type="predicted"/>
<dbReference type="EMBL" id="BMAV01021479">
    <property type="protein sequence ID" value="GFY75557.1"/>
    <property type="molecule type" value="Genomic_DNA"/>
</dbReference>
<name>A0A8X6YS82_9ARAC</name>
<keyword evidence="2" id="KW-1185">Reference proteome</keyword>
<sequence>MNTELNRYQPFVSSEYKSLEFVGYRMNEHIDTNQQKTSFLYKEIEVYPLVENQKIIQTVNTNKYSQIELSGHERNPLFDKNKRPVFSEYSQMEHYNKEMNPQIDTNKRIVSYEGDQMEISRIENNPLFGKNQMNVSYEYSQMEYCPKNLKAQFNERKSKNCHKCIRNSFI</sequence>
<dbReference type="AlphaFoldDB" id="A0A8X6YS82"/>
<gene>
    <name evidence="1" type="ORF">TNIN_312781</name>
</gene>
<evidence type="ECO:0000313" key="2">
    <source>
        <dbReference type="Proteomes" id="UP000886998"/>
    </source>
</evidence>
<protein>
    <submittedName>
        <fullName evidence="1">Uncharacterized protein</fullName>
    </submittedName>
</protein>
<reference evidence="1" key="1">
    <citation type="submission" date="2020-08" db="EMBL/GenBank/DDBJ databases">
        <title>Multicomponent nature underlies the extraordinary mechanical properties of spider dragline silk.</title>
        <authorList>
            <person name="Kono N."/>
            <person name="Nakamura H."/>
            <person name="Mori M."/>
            <person name="Yoshida Y."/>
            <person name="Ohtoshi R."/>
            <person name="Malay A.D."/>
            <person name="Moran D.A.P."/>
            <person name="Tomita M."/>
            <person name="Numata K."/>
            <person name="Arakawa K."/>
        </authorList>
    </citation>
    <scope>NUCLEOTIDE SEQUENCE</scope>
</reference>